<name>A0A0C9W6Z0_9AGAM</name>
<accession>A0A0C9W6Z0</accession>
<proteinExistence type="predicted"/>
<dbReference type="AlphaFoldDB" id="A0A0C9W6Z0"/>
<reference evidence="1 2" key="1">
    <citation type="submission" date="2014-04" db="EMBL/GenBank/DDBJ databases">
        <title>Evolutionary Origins and Diversification of the Mycorrhizal Mutualists.</title>
        <authorList>
            <consortium name="DOE Joint Genome Institute"/>
            <consortium name="Mycorrhizal Genomics Consortium"/>
            <person name="Kohler A."/>
            <person name="Kuo A."/>
            <person name="Nagy L.G."/>
            <person name="Floudas D."/>
            <person name="Copeland A."/>
            <person name="Barry K.W."/>
            <person name="Cichocki N."/>
            <person name="Veneault-Fourrey C."/>
            <person name="LaButti K."/>
            <person name="Lindquist E.A."/>
            <person name="Lipzen A."/>
            <person name="Lundell T."/>
            <person name="Morin E."/>
            <person name="Murat C."/>
            <person name="Riley R."/>
            <person name="Ohm R."/>
            <person name="Sun H."/>
            <person name="Tunlid A."/>
            <person name="Henrissat B."/>
            <person name="Grigoriev I.V."/>
            <person name="Hibbett D.S."/>
            <person name="Martin F."/>
        </authorList>
    </citation>
    <scope>NUCLEOTIDE SEQUENCE [LARGE SCALE GENOMIC DNA]</scope>
    <source>
        <strain evidence="1 2">MD-312</strain>
    </source>
</reference>
<dbReference type="OrthoDB" id="3239511at2759"/>
<feature type="non-terminal residue" evidence="1">
    <location>
        <position position="1"/>
    </location>
</feature>
<organism evidence="1 2">
    <name type="scientific">Hydnomerulius pinastri MD-312</name>
    <dbReference type="NCBI Taxonomy" id="994086"/>
    <lineage>
        <taxon>Eukaryota</taxon>
        <taxon>Fungi</taxon>
        <taxon>Dikarya</taxon>
        <taxon>Basidiomycota</taxon>
        <taxon>Agaricomycotina</taxon>
        <taxon>Agaricomycetes</taxon>
        <taxon>Agaricomycetidae</taxon>
        <taxon>Boletales</taxon>
        <taxon>Boletales incertae sedis</taxon>
        <taxon>Leucogyrophana</taxon>
    </lineage>
</organism>
<gene>
    <name evidence="1" type="ORF">HYDPIDRAFT_103369</name>
</gene>
<sequence>WDFPKAHWKHVVQDIWNKGAARNYSTCPNEKMHGPLKDAYRDHSNGKDVAVQVSNHFVLLKICSFHY</sequence>
<dbReference type="EMBL" id="KN840004">
    <property type="protein sequence ID" value="KIJ58047.1"/>
    <property type="molecule type" value="Genomic_DNA"/>
</dbReference>
<keyword evidence="2" id="KW-1185">Reference proteome</keyword>
<evidence type="ECO:0000313" key="2">
    <source>
        <dbReference type="Proteomes" id="UP000053820"/>
    </source>
</evidence>
<dbReference type="Proteomes" id="UP000053820">
    <property type="component" value="Unassembled WGS sequence"/>
</dbReference>
<evidence type="ECO:0000313" key="1">
    <source>
        <dbReference type="EMBL" id="KIJ58047.1"/>
    </source>
</evidence>
<protein>
    <submittedName>
        <fullName evidence="1">Uncharacterized protein</fullName>
    </submittedName>
</protein>
<dbReference type="HOGENOM" id="CLU_2929103_0_0_1"/>